<evidence type="ECO:0000313" key="6">
    <source>
        <dbReference type="Proteomes" id="UP000266426"/>
    </source>
</evidence>
<dbReference type="EMBL" id="QZJZ01000053">
    <property type="protein sequence ID" value="RJP59230.1"/>
    <property type="molecule type" value="Genomic_DNA"/>
</dbReference>
<evidence type="ECO:0000256" key="2">
    <source>
        <dbReference type="ARBA" id="ARBA00011901"/>
    </source>
</evidence>
<dbReference type="PANTHER" id="PTHR30404">
    <property type="entry name" value="N-ACETYLMURAMOYL-L-ALANINE AMIDASE"/>
    <property type="match status" value="1"/>
</dbReference>
<dbReference type="InterPro" id="IPR050695">
    <property type="entry name" value="N-acetylmuramoyl_amidase_3"/>
</dbReference>
<dbReference type="AlphaFoldDB" id="A0A3A4QZB9"/>
<keyword evidence="3" id="KW-0378">Hydrolase</keyword>
<dbReference type="InterPro" id="IPR002508">
    <property type="entry name" value="MurNAc-LAA_cat"/>
</dbReference>
<dbReference type="GO" id="GO:0008745">
    <property type="term" value="F:N-acetylmuramoyl-L-alanine amidase activity"/>
    <property type="evidence" value="ECO:0007669"/>
    <property type="project" value="UniProtKB-EC"/>
</dbReference>
<evidence type="ECO:0000259" key="4">
    <source>
        <dbReference type="SMART" id="SM00646"/>
    </source>
</evidence>
<proteinExistence type="predicted"/>
<comment type="catalytic activity">
    <reaction evidence="1">
        <text>Hydrolyzes the link between N-acetylmuramoyl residues and L-amino acid residues in certain cell-wall glycopeptides.</text>
        <dbReference type="EC" id="3.5.1.28"/>
    </reaction>
</comment>
<sequence>MSGKIVRGILALLLACIVFAGRGYAFDEGFTVVIDPGHGGKDSGAISASGLFEKHIVLDIARRMQAILREWNVNVIMTRTSDDFLSLSTRAHFINSQKPDVCVSIHANSSNIASVHGFESYIYDKRKRGTILHRIPEVNPSIFVFPMKYSTSGKHSKSFQAAYYMHTALAAATGSSDRGIRAAHFHLLRAVEVPCVLMEIGFMSNRFEAKRLEDSNYRQVMAQALAEGIMRAMNGVEADTLISRSKGSEPVGSSLLLPAAAIKGAR</sequence>
<dbReference type="Pfam" id="PF01520">
    <property type="entry name" value="Amidase_3"/>
    <property type="match status" value="1"/>
</dbReference>
<dbReference type="Gene3D" id="3.40.630.40">
    <property type="entry name" value="Zn-dependent exopeptidases"/>
    <property type="match status" value="1"/>
</dbReference>
<evidence type="ECO:0000256" key="1">
    <source>
        <dbReference type="ARBA" id="ARBA00001561"/>
    </source>
</evidence>
<dbReference type="EC" id="3.5.1.28" evidence="2"/>
<evidence type="ECO:0000313" key="5">
    <source>
        <dbReference type="EMBL" id="RJP59230.1"/>
    </source>
</evidence>
<dbReference type="PANTHER" id="PTHR30404:SF0">
    <property type="entry name" value="N-ACETYLMURAMOYL-L-ALANINE AMIDASE AMIC"/>
    <property type="match status" value="1"/>
</dbReference>
<dbReference type="Proteomes" id="UP000266426">
    <property type="component" value="Unassembled WGS sequence"/>
</dbReference>
<dbReference type="SUPFAM" id="SSF53187">
    <property type="entry name" value="Zn-dependent exopeptidases"/>
    <property type="match status" value="1"/>
</dbReference>
<name>A0A3A4QZB9_9BACT</name>
<protein>
    <recommendedName>
        <fullName evidence="2">N-acetylmuramoyl-L-alanine amidase</fullName>
        <ecNumber evidence="2">3.5.1.28</ecNumber>
    </recommendedName>
</protein>
<dbReference type="GO" id="GO:0030288">
    <property type="term" value="C:outer membrane-bounded periplasmic space"/>
    <property type="evidence" value="ECO:0007669"/>
    <property type="project" value="TreeGrafter"/>
</dbReference>
<organism evidence="5 6">
    <name type="scientific">Candidatus Auribacter fodinae</name>
    <dbReference type="NCBI Taxonomy" id="2093366"/>
    <lineage>
        <taxon>Bacteria</taxon>
        <taxon>Pseudomonadati</taxon>
        <taxon>Candidatus Auribacterota</taxon>
        <taxon>Candidatus Auribacteria</taxon>
        <taxon>Candidatus Auribacterales</taxon>
        <taxon>Candidatus Auribacteraceae</taxon>
        <taxon>Candidatus Auribacter</taxon>
    </lineage>
</organism>
<dbReference type="GO" id="GO:0009253">
    <property type="term" value="P:peptidoglycan catabolic process"/>
    <property type="evidence" value="ECO:0007669"/>
    <property type="project" value="InterPro"/>
</dbReference>
<gene>
    <name evidence="5" type="ORF">C4541_06400</name>
</gene>
<accession>A0A3A4QZB9</accession>
<dbReference type="CDD" id="cd02696">
    <property type="entry name" value="MurNAc-LAA"/>
    <property type="match status" value="1"/>
</dbReference>
<dbReference type="SMART" id="SM00646">
    <property type="entry name" value="Ami_3"/>
    <property type="match status" value="1"/>
</dbReference>
<feature type="domain" description="MurNAc-LAA" evidence="4">
    <location>
        <begin position="91"/>
        <end position="230"/>
    </location>
</feature>
<comment type="caution">
    <text evidence="5">The sequence shown here is derived from an EMBL/GenBank/DDBJ whole genome shotgun (WGS) entry which is preliminary data.</text>
</comment>
<evidence type="ECO:0000256" key="3">
    <source>
        <dbReference type="ARBA" id="ARBA00022801"/>
    </source>
</evidence>
<reference evidence="5 6" key="1">
    <citation type="journal article" date="2017" name="ISME J.">
        <title>Energy and carbon metabolisms in a deep terrestrial subsurface fluid microbial community.</title>
        <authorList>
            <person name="Momper L."/>
            <person name="Jungbluth S.P."/>
            <person name="Lee M.D."/>
            <person name="Amend J.P."/>
        </authorList>
    </citation>
    <scope>NUCLEOTIDE SEQUENCE [LARGE SCALE GENOMIC DNA]</scope>
    <source>
        <strain evidence="5">SURF_26</strain>
    </source>
</reference>